<keyword evidence="5" id="KW-0333">Golgi apparatus</keyword>
<evidence type="ECO:0000256" key="9">
    <source>
        <dbReference type="SAM" id="MobiDB-lite"/>
    </source>
</evidence>
<keyword evidence="8" id="KW-0968">Cytoplasmic vesicle</keyword>
<dbReference type="GO" id="GO:0030136">
    <property type="term" value="C:clathrin-coated vesicle"/>
    <property type="evidence" value="ECO:0007669"/>
    <property type="project" value="UniProtKB-SubCell"/>
</dbReference>
<accession>A0A540MXU4</accession>
<dbReference type="SUPFAM" id="SSF48464">
    <property type="entry name" value="ENTH/VHS domain"/>
    <property type="match status" value="1"/>
</dbReference>
<dbReference type="FunFam" id="1.25.40.90:FF:000005">
    <property type="entry name" value="Clathrin assembly protein AP180"/>
    <property type="match status" value="1"/>
</dbReference>
<dbReference type="GO" id="GO:0000149">
    <property type="term" value="F:SNARE binding"/>
    <property type="evidence" value="ECO:0007669"/>
    <property type="project" value="TreeGrafter"/>
</dbReference>
<dbReference type="GO" id="GO:0005546">
    <property type="term" value="F:phosphatidylinositol-4,5-bisphosphate binding"/>
    <property type="evidence" value="ECO:0007669"/>
    <property type="project" value="TreeGrafter"/>
</dbReference>
<dbReference type="PANTHER" id="PTHR22951">
    <property type="entry name" value="CLATHRIN ASSEMBLY PROTEIN"/>
    <property type="match status" value="1"/>
</dbReference>
<evidence type="ECO:0000256" key="5">
    <source>
        <dbReference type="ARBA" id="ARBA00023034"/>
    </source>
</evidence>
<evidence type="ECO:0000256" key="6">
    <source>
        <dbReference type="ARBA" id="ARBA00023136"/>
    </source>
</evidence>
<protein>
    <recommendedName>
        <fullName evidence="10">ENTH domain-containing protein</fullName>
    </recommendedName>
</protein>
<dbReference type="PROSITE" id="PS50942">
    <property type="entry name" value="ENTH"/>
    <property type="match status" value="1"/>
</dbReference>
<comment type="caution">
    <text evidence="11">The sequence shown here is derived from an EMBL/GenBank/DDBJ whole genome shotgun (WGS) entry which is preliminary data.</text>
</comment>
<evidence type="ECO:0000256" key="3">
    <source>
        <dbReference type="ARBA" id="ARBA00004600"/>
    </source>
</evidence>
<evidence type="ECO:0000259" key="10">
    <source>
        <dbReference type="PROSITE" id="PS50942"/>
    </source>
</evidence>
<dbReference type="AlphaFoldDB" id="A0A540MXU4"/>
<dbReference type="STRING" id="106549.A0A540MXU4"/>
<gene>
    <name evidence="11" type="ORF">C1H46_010738</name>
</gene>
<dbReference type="Proteomes" id="UP000315295">
    <property type="component" value="Unassembled WGS sequence"/>
</dbReference>
<evidence type="ECO:0000256" key="7">
    <source>
        <dbReference type="ARBA" id="ARBA00023176"/>
    </source>
</evidence>
<keyword evidence="7" id="KW-0168">Coated pit</keyword>
<dbReference type="InterPro" id="IPR045192">
    <property type="entry name" value="AP180-like"/>
</dbReference>
<evidence type="ECO:0000256" key="4">
    <source>
        <dbReference type="ARBA" id="ARBA00022583"/>
    </source>
</evidence>
<feature type="region of interest" description="Disordered" evidence="9">
    <location>
        <begin position="545"/>
        <end position="577"/>
    </location>
</feature>
<dbReference type="GO" id="GO:0072583">
    <property type="term" value="P:clathrin-dependent endocytosis"/>
    <property type="evidence" value="ECO:0007669"/>
    <property type="project" value="InterPro"/>
</dbReference>
<feature type="domain" description="ENTH" evidence="10">
    <location>
        <begin position="24"/>
        <end position="161"/>
    </location>
</feature>
<keyword evidence="6" id="KW-0472">Membrane</keyword>
<dbReference type="Pfam" id="PF07651">
    <property type="entry name" value="ANTH"/>
    <property type="match status" value="1"/>
</dbReference>
<dbReference type="CDD" id="cd03564">
    <property type="entry name" value="ANTH_N"/>
    <property type="match status" value="1"/>
</dbReference>
<dbReference type="GO" id="GO:0048268">
    <property type="term" value="P:clathrin coat assembly"/>
    <property type="evidence" value="ECO:0007669"/>
    <property type="project" value="InterPro"/>
</dbReference>
<dbReference type="PANTHER" id="PTHR22951:SF5">
    <property type="entry name" value="PHOSPHATIDYLINOSITOL-BINDING CLATHRIN ASSEMBLY PROTEIN LAP"/>
    <property type="match status" value="1"/>
</dbReference>
<keyword evidence="4" id="KW-0254">Endocytosis</keyword>
<name>A0A540MXU4_MALBA</name>
<dbReference type="GO" id="GO:0006900">
    <property type="term" value="P:vesicle budding from membrane"/>
    <property type="evidence" value="ECO:0007669"/>
    <property type="project" value="TreeGrafter"/>
</dbReference>
<dbReference type="SMART" id="SM00273">
    <property type="entry name" value="ENTH"/>
    <property type="match status" value="1"/>
</dbReference>
<reference evidence="11 12" key="1">
    <citation type="journal article" date="2019" name="G3 (Bethesda)">
        <title>Sequencing of a Wild Apple (Malus baccata) Genome Unravels the Differences Between Cultivated and Wild Apple Species Regarding Disease Resistance and Cold Tolerance.</title>
        <authorList>
            <person name="Chen X."/>
        </authorList>
    </citation>
    <scope>NUCLEOTIDE SEQUENCE [LARGE SCALE GENOMIC DNA]</scope>
    <source>
        <strain evidence="12">cv. Shandingzi</strain>
        <tissue evidence="11">Leaves</tissue>
    </source>
</reference>
<evidence type="ECO:0000256" key="8">
    <source>
        <dbReference type="ARBA" id="ARBA00023329"/>
    </source>
</evidence>
<evidence type="ECO:0000313" key="11">
    <source>
        <dbReference type="EMBL" id="TQE03607.1"/>
    </source>
</evidence>
<dbReference type="GO" id="GO:0005545">
    <property type="term" value="F:1-phosphatidylinositol binding"/>
    <property type="evidence" value="ECO:0007669"/>
    <property type="project" value="InterPro"/>
</dbReference>
<dbReference type="EMBL" id="VIEB01000152">
    <property type="protein sequence ID" value="TQE03607.1"/>
    <property type="molecule type" value="Genomic_DNA"/>
</dbReference>
<feature type="compositionally biased region" description="Basic and acidic residues" evidence="9">
    <location>
        <begin position="318"/>
        <end position="363"/>
    </location>
</feature>
<feature type="region of interest" description="Disordered" evidence="9">
    <location>
        <begin position="310"/>
        <end position="378"/>
    </location>
</feature>
<dbReference type="InterPro" id="IPR048050">
    <property type="entry name" value="ANTH_N_plant"/>
</dbReference>
<organism evidence="11 12">
    <name type="scientific">Malus baccata</name>
    <name type="common">Siberian crab apple</name>
    <name type="synonym">Pyrus baccata</name>
    <dbReference type="NCBI Taxonomy" id="106549"/>
    <lineage>
        <taxon>Eukaryota</taxon>
        <taxon>Viridiplantae</taxon>
        <taxon>Streptophyta</taxon>
        <taxon>Embryophyta</taxon>
        <taxon>Tracheophyta</taxon>
        <taxon>Spermatophyta</taxon>
        <taxon>Magnoliopsida</taxon>
        <taxon>eudicotyledons</taxon>
        <taxon>Gunneridae</taxon>
        <taxon>Pentapetalae</taxon>
        <taxon>rosids</taxon>
        <taxon>fabids</taxon>
        <taxon>Rosales</taxon>
        <taxon>Rosaceae</taxon>
        <taxon>Amygdaloideae</taxon>
        <taxon>Maleae</taxon>
        <taxon>Malus</taxon>
    </lineage>
</organism>
<dbReference type="InterPro" id="IPR008942">
    <property type="entry name" value="ENTH_VHS"/>
</dbReference>
<dbReference type="InterPro" id="IPR014712">
    <property type="entry name" value="ANTH_dom_sf"/>
</dbReference>
<feature type="compositionally biased region" description="Polar residues" evidence="9">
    <location>
        <begin position="568"/>
        <end position="577"/>
    </location>
</feature>
<dbReference type="GO" id="GO:0032050">
    <property type="term" value="F:clathrin heavy chain binding"/>
    <property type="evidence" value="ECO:0007669"/>
    <property type="project" value="TreeGrafter"/>
</dbReference>
<dbReference type="SUPFAM" id="SSF89009">
    <property type="entry name" value="GAT-like domain"/>
    <property type="match status" value="1"/>
</dbReference>
<feature type="compositionally biased region" description="Polar residues" evidence="9">
    <location>
        <begin position="545"/>
        <end position="554"/>
    </location>
</feature>
<evidence type="ECO:0000256" key="1">
    <source>
        <dbReference type="ARBA" id="ARBA00004132"/>
    </source>
</evidence>
<dbReference type="InterPro" id="IPR013809">
    <property type="entry name" value="ENTH"/>
</dbReference>
<dbReference type="Gene3D" id="1.20.58.150">
    <property type="entry name" value="ANTH domain"/>
    <property type="match status" value="1"/>
</dbReference>
<dbReference type="GO" id="GO:0005794">
    <property type="term" value="C:Golgi apparatus"/>
    <property type="evidence" value="ECO:0007669"/>
    <property type="project" value="UniProtKB-SubCell"/>
</dbReference>
<sequence>MGTFQSFRKAYGALKDSTKVGLIKVNSEFKDLDIATVKATSHVECPPKERHIRKIFSATSVNRPRADVAYCIHALAKRLSKTRSWIVAIKTLIVIHRTLRDGDPTFREELLNYSQRGHILQISYFKDDSSPLAWDCSAWVRTYALFLEERLECFKVLKYDIEAERLTKTLPGSTKVHSRTRTLSADALLEQLPALQQLLFCLMGCQPEGTAYNNYLIQYALALILKESFKIYCAINDGIINLVDMFFDMSRHDAVKALDIYKRAGQQAEALADFYEGCKGLDLARTFQFPTLRQPPPSFLATMEEYIKEAPESGSVNRRLEYQETDEQPQRPEEPPPPPEPEKQEEKVEEPLAKTEEEPQPKEEEVEPPPLISTEDTDLLGLREINPKAAEIEECNALALAIVPQGNEQKSGASFNDFAGTSGWELALVTTPSNHTSQAPQDRKLAGGFDNLLLNSLYEDEGARRQLQLQNAGYGYGTTSLQNPFEQAAQQPVQDPFAMSNSIAPPTNVQMALMAQQQQHQQIMQQHQQQQNMMMVPHPYYSQYSQPMQSTGSANPFGDPFSIPPSTMPNQGNQNLI</sequence>
<dbReference type="GO" id="GO:0005905">
    <property type="term" value="C:clathrin-coated pit"/>
    <property type="evidence" value="ECO:0007669"/>
    <property type="project" value="UniProtKB-SubCell"/>
</dbReference>
<dbReference type="Gene3D" id="1.25.40.90">
    <property type="match status" value="1"/>
</dbReference>
<keyword evidence="12" id="KW-1185">Reference proteome</keyword>
<dbReference type="FunFam" id="1.20.58.150:FF:000003">
    <property type="entry name" value="Putative clathrin assembly protein"/>
    <property type="match status" value="1"/>
</dbReference>
<evidence type="ECO:0000313" key="12">
    <source>
        <dbReference type="Proteomes" id="UP000315295"/>
    </source>
</evidence>
<proteinExistence type="predicted"/>
<evidence type="ECO:0000256" key="2">
    <source>
        <dbReference type="ARBA" id="ARBA00004555"/>
    </source>
</evidence>
<comment type="subcellular location">
    <subcellularLocation>
        <location evidence="1">Cytoplasmic vesicle</location>
        <location evidence="1">Clathrin-coated vesicle</location>
    </subcellularLocation>
    <subcellularLocation>
        <location evidence="2">Golgi apparatus</location>
    </subcellularLocation>
    <subcellularLocation>
        <location evidence="3">Membrane</location>
        <location evidence="3">Clathrin-coated pit</location>
    </subcellularLocation>
</comment>
<dbReference type="InterPro" id="IPR011417">
    <property type="entry name" value="ANTH_dom"/>
</dbReference>